<reference evidence="5" key="1">
    <citation type="submission" date="2015-07" db="EMBL/GenBank/DDBJ databases">
        <title>Draft Genome Sequences of Anaerolinea thermolimosa IMO-1, Bellilinea caldifistulae GOMI-1, Leptolinea tardivitalis YMTK-2, Levilinea saccharolytica KIBI-1,Longilinea arvoryzae KOME-1, Previously Described as Members of the Anaerolineaceae (Chloroflexi).</title>
        <authorList>
            <person name="Sekiguchi Y."/>
            <person name="Ohashi A."/>
            <person name="Matsuura N."/>
            <person name="Tourlousse M.D."/>
        </authorList>
    </citation>
    <scope>NUCLEOTIDE SEQUENCE [LARGE SCALE GENOMIC DNA]</scope>
    <source>
        <strain evidence="5">KOME-1</strain>
    </source>
</reference>
<dbReference type="Proteomes" id="UP000055060">
    <property type="component" value="Unassembled WGS sequence"/>
</dbReference>
<accession>A0A0S7B836</accession>
<dbReference type="CDD" id="cd13586">
    <property type="entry name" value="PBP2_Maltose_binding_like"/>
    <property type="match status" value="1"/>
</dbReference>
<dbReference type="RefSeq" id="WP_075072957.1">
    <property type="nucleotide sequence ID" value="NZ_DF967972.1"/>
</dbReference>
<evidence type="ECO:0000256" key="1">
    <source>
        <dbReference type="ARBA" id="ARBA00008520"/>
    </source>
</evidence>
<evidence type="ECO:0000256" key="2">
    <source>
        <dbReference type="ARBA" id="ARBA00022448"/>
    </source>
</evidence>
<dbReference type="Pfam" id="PF13416">
    <property type="entry name" value="SBP_bac_8"/>
    <property type="match status" value="1"/>
</dbReference>
<dbReference type="GO" id="GO:0015144">
    <property type="term" value="F:carbohydrate transmembrane transporter activity"/>
    <property type="evidence" value="ECO:0007669"/>
    <property type="project" value="InterPro"/>
</dbReference>
<dbReference type="PRINTS" id="PR00181">
    <property type="entry name" value="MALTOSEBP"/>
</dbReference>
<sequence length="383" mass="41206">EPVTLNVWIMDRVGTTAMAEVKTIIEKWAADTGNTVIVTEGNQFEMMNKIPVAIPAGEGPDLFMTVNNYIGGHYAAQLIVPVEDALTAEEKAKYTQGSIDSFTLDGHLLGVPIAADVNALVYNKDLVATPPATMDELVTLSKSLTTGDQYGLLYQIDSFWYSYPFFSAYGGYVFKWTGTSLDPTDIGFDNEGAIEGLKYIRSLVETEKLMPGDVTWEVMNSYFTEGKSAMIITNPAMVPSFKDAGINLGVAPIPTAPNGVDPRPFATYTGFSVSAYSKNQAEAATLAAYLGSNLPLPIYKANPGNIPVLSDILADPSLKDDAELAGWMAQLDKSDPLPSINEMNFVWAPATTAFQSVVQGKEAADVALKAAQALIIQTIAENK</sequence>
<proteinExistence type="inferred from homology"/>
<name>A0A0S7B836_9CHLR</name>
<dbReference type="GO" id="GO:0015768">
    <property type="term" value="P:maltose transport"/>
    <property type="evidence" value="ECO:0007669"/>
    <property type="project" value="TreeGrafter"/>
</dbReference>
<dbReference type="SUPFAM" id="SSF53850">
    <property type="entry name" value="Periplasmic binding protein-like II"/>
    <property type="match status" value="1"/>
</dbReference>
<dbReference type="PANTHER" id="PTHR30061">
    <property type="entry name" value="MALTOSE-BINDING PERIPLASMIC PROTEIN"/>
    <property type="match status" value="1"/>
</dbReference>
<dbReference type="PANTHER" id="PTHR30061:SF50">
    <property type="entry name" value="MALTOSE_MALTODEXTRIN-BINDING PERIPLASMIC PROTEIN"/>
    <property type="match status" value="1"/>
</dbReference>
<dbReference type="GO" id="GO:0055052">
    <property type="term" value="C:ATP-binding cassette (ABC) transporter complex, substrate-binding subunit-containing"/>
    <property type="evidence" value="ECO:0007669"/>
    <property type="project" value="TreeGrafter"/>
</dbReference>
<evidence type="ECO:0000313" key="6">
    <source>
        <dbReference type="Proteomes" id="UP000055060"/>
    </source>
</evidence>
<dbReference type="STRING" id="360412.LARV_01386"/>
<dbReference type="Gene3D" id="3.40.190.10">
    <property type="entry name" value="Periplasmic binding protein-like II"/>
    <property type="match status" value="2"/>
</dbReference>
<protein>
    <submittedName>
        <fullName evidence="5">Maltose-binding periplasmic protein</fullName>
    </submittedName>
</protein>
<dbReference type="GO" id="GO:1901982">
    <property type="term" value="F:maltose binding"/>
    <property type="evidence" value="ECO:0007669"/>
    <property type="project" value="TreeGrafter"/>
</dbReference>
<keyword evidence="4" id="KW-0732">Signal</keyword>
<gene>
    <name evidence="5" type="ORF">LARV_01386</name>
</gene>
<evidence type="ECO:0000256" key="4">
    <source>
        <dbReference type="ARBA" id="ARBA00022729"/>
    </source>
</evidence>
<dbReference type="AlphaFoldDB" id="A0A0S7B836"/>
<keyword evidence="2" id="KW-0813">Transport</keyword>
<keyword evidence="3" id="KW-0762">Sugar transport</keyword>
<organism evidence="5">
    <name type="scientific">Longilinea arvoryzae</name>
    <dbReference type="NCBI Taxonomy" id="360412"/>
    <lineage>
        <taxon>Bacteria</taxon>
        <taxon>Bacillati</taxon>
        <taxon>Chloroflexota</taxon>
        <taxon>Anaerolineae</taxon>
        <taxon>Anaerolineales</taxon>
        <taxon>Anaerolineaceae</taxon>
        <taxon>Longilinea</taxon>
    </lineage>
</organism>
<dbReference type="GO" id="GO:0042956">
    <property type="term" value="P:maltodextrin transmembrane transport"/>
    <property type="evidence" value="ECO:0007669"/>
    <property type="project" value="TreeGrafter"/>
</dbReference>
<dbReference type="InterPro" id="IPR006060">
    <property type="entry name" value="Maltose/Cyclodextrin-bd"/>
</dbReference>
<dbReference type="InterPro" id="IPR006059">
    <property type="entry name" value="SBP"/>
</dbReference>
<dbReference type="EMBL" id="DF967972">
    <property type="protein sequence ID" value="GAP13631.1"/>
    <property type="molecule type" value="Genomic_DNA"/>
</dbReference>
<keyword evidence="6" id="KW-1185">Reference proteome</keyword>
<comment type="similarity">
    <text evidence="1">Belongs to the bacterial solute-binding protein 1 family.</text>
</comment>
<evidence type="ECO:0000256" key="3">
    <source>
        <dbReference type="ARBA" id="ARBA00022597"/>
    </source>
</evidence>
<feature type="non-terminal residue" evidence="5">
    <location>
        <position position="1"/>
    </location>
</feature>
<evidence type="ECO:0000313" key="5">
    <source>
        <dbReference type="EMBL" id="GAP13631.1"/>
    </source>
</evidence>